<feature type="region of interest" description="Disordered" evidence="1">
    <location>
        <begin position="562"/>
        <end position="625"/>
    </location>
</feature>
<reference evidence="2 3" key="1">
    <citation type="journal article" date="2014" name="Genome Announc.">
        <title>Draft genome sequence of the pathogenic fungus Scedosporium apiospermum.</title>
        <authorList>
            <person name="Vandeputte P."/>
            <person name="Ghamrawi S."/>
            <person name="Rechenmann M."/>
            <person name="Iltis A."/>
            <person name="Giraud S."/>
            <person name="Fleury M."/>
            <person name="Thornton C."/>
            <person name="Delhaes L."/>
            <person name="Meyer W."/>
            <person name="Papon N."/>
            <person name="Bouchara J.P."/>
        </authorList>
    </citation>
    <scope>NUCLEOTIDE SEQUENCE [LARGE SCALE GENOMIC DNA]</scope>
    <source>
        <strain evidence="2 3">IHEM 14462</strain>
    </source>
</reference>
<dbReference type="OrthoDB" id="529273at2759"/>
<evidence type="ECO:0000313" key="2">
    <source>
        <dbReference type="EMBL" id="KEZ42594.1"/>
    </source>
</evidence>
<sequence length="625" mass="67702">MLIPWKIVSLILSVIVSLASIIATICLSNRTFIDDGLVRWVEDNRVYIQIGVQITATTAAISQTHIAKSLVRFITLDQLLPPSKPITLDNLRVRRAIVEGIPVFEWRNWFTLIWLLLLQIPAALWAGSLTPKITTSDYSTQVQIPSFGPSSSELWGSLCAPAVPCDQLLGETVDLGTFSYLAWKTRTGLLLNAAGQASSRNESIPRYPKLDNTGFAYQGRLYGVGSSVGLVGLDGPEDIAEARILHYTFLEDGYRSKVSCQYNASSRLNFKKLDVLPTPGGIYAPTGFWASGSLPNGKWAGFPTWGVLVSDFVTALAAVNGQSRYMYGFVAGESYDRLNQVQCEATFTPTRFKVTVDVAKKTITVSHTEEVPHDIDPTGSLINIAFLSVSYLSQTLTTLYTSILGDSFLRNIDNVSARNGRLGSNPVDALRGVEEGLELLLDHFLESHGAAQVMLQNETTRADGTVTVVAVKVGNLVVVSVLAGVTGLVVLAAFEECVRLKLWKQIVRPPPVDLDFLEYKSAIVGAAKGSGSGFREVQDWDGKSDDQVVGGLYNSRFGQQVGSHGVAAPSQNRSSLSPPNSLTRPVKDMSAGDETVKQGLQHHIPGPARKTPAVEPNLLPQSNGN</sequence>
<evidence type="ECO:0000313" key="3">
    <source>
        <dbReference type="Proteomes" id="UP000028545"/>
    </source>
</evidence>
<dbReference type="GeneID" id="27724902"/>
<evidence type="ECO:0000256" key="1">
    <source>
        <dbReference type="SAM" id="MobiDB-lite"/>
    </source>
</evidence>
<proteinExistence type="predicted"/>
<dbReference type="OMA" id="WAGFPTW"/>
<feature type="compositionally biased region" description="Polar residues" evidence="1">
    <location>
        <begin position="569"/>
        <end position="583"/>
    </location>
</feature>
<keyword evidence="3" id="KW-1185">Reference proteome</keyword>
<dbReference type="AlphaFoldDB" id="A0A084G5I2"/>
<name>A0A084G5I2_PSEDA</name>
<organism evidence="2 3">
    <name type="scientific">Pseudallescheria apiosperma</name>
    <name type="common">Scedosporium apiospermum</name>
    <dbReference type="NCBI Taxonomy" id="563466"/>
    <lineage>
        <taxon>Eukaryota</taxon>
        <taxon>Fungi</taxon>
        <taxon>Dikarya</taxon>
        <taxon>Ascomycota</taxon>
        <taxon>Pezizomycotina</taxon>
        <taxon>Sordariomycetes</taxon>
        <taxon>Hypocreomycetidae</taxon>
        <taxon>Microascales</taxon>
        <taxon>Microascaceae</taxon>
        <taxon>Scedosporium</taxon>
    </lineage>
</organism>
<comment type="caution">
    <text evidence="2">The sequence shown here is derived from an EMBL/GenBank/DDBJ whole genome shotgun (WGS) entry which is preliminary data.</text>
</comment>
<dbReference type="VEuPathDB" id="FungiDB:SAPIO_CDS5830"/>
<dbReference type="EMBL" id="JOWA01000099">
    <property type="protein sequence ID" value="KEZ42594.1"/>
    <property type="molecule type" value="Genomic_DNA"/>
</dbReference>
<dbReference type="RefSeq" id="XP_016642393.1">
    <property type="nucleotide sequence ID" value="XM_016788077.1"/>
</dbReference>
<dbReference type="Proteomes" id="UP000028545">
    <property type="component" value="Unassembled WGS sequence"/>
</dbReference>
<accession>A0A084G5I2</accession>
<dbReference type="HOGENOM" id="CLU_022728_0_0_1"/>
<gene>
    <name evidence="2" type="ORF">SAPIO_CDS5830</name>
</gene>
<protein>
    <submittedName>
        <fullName evidence="2">Uncharacterized protein</fullName>
    </submittedName>
</protein>
<dbReference type="KEGG" id="sapo:SAPIO_CDS5830"/>